<dbReference type="InterPro" id="IPR004013">
    <property type="entry name" value="PHP_dom"/>
</dbReference>
<keyword evidence="8" id="KW-0239">DNA-directed DNA polymerase</keyword>
<dbReference type="InterPro" id="IPR004805">
    <property type="entry name" value="DnaE2/DnaE/PolC"/>
</dbReference>
<accession>A0A1M6MIE5</accession>
<dbReference type="AlphaFoldDB" id="A0A1M6MIE5"/>
<evidence type="ECO:0000259" key="11">
    <source>
        <dbReference type="SMART" id="SM00481"/>
    </source>
</evidence>
<comment type="function">
    <text evidence="9">DNA polymerase III is a complex, multichain enzyme responsible for most of the replicative synthesis in bacteria. This DNA polymerase also exhibits 3' to 5' exonuclease activity. The alpha chain is the DNA polymerase.</text>
</comment>
<dbReference type="SUPFAM" id="SSF50249">
    <property type="entry name" value="Nucleic acid-binding proteins"/>
    <property type="match status" value="1"/>
</dbReference>
<sequence length="1141" mass="129149">MEIKDNIYQPFVHLHVHTQYSLLDGAGKIKDLVAKAKELGMPALAITDHGSMYGVIEFYKECKKQGIKPIIGCEVYLTLGSRFSKDGKKDENIYHLVLLAKDNQGYKNLMKLVTKGYTEGFYYKPRIDMELLKSYSEGLICLTGCLGGVIPQFLLQNDYERAKEHAEELVKIFGRENLYLEIQDHGLMEQKEVNTKLVRLGKELNIPLVVTNDIHYTTRKDSYPHDVLLCIQTAKTIDDEDRMKFPNDEFYLKSREELEHLFFHLREALDNTVTIAEKCHVEFDFNTTHLPQYPVPEGETVDSYLEKLCLQGLTWRYQEITPMIKDRLTMELNVIKKMGYSGYFLIVWDFIRFAKENNILVGPGRGSAAGSLVAYSLGITNIDPLKYDLLFERFLNPERVTMPDIDIDFCYERREEVINYVVEKYGEDKVAQIITFGTMAARAVVRDVGRAMGIPYSDVDKIAKLIPMELNMTIEKALQMEPMLKQLYQEDSTIKELIDISLSLEGMPRHCSTHAAGVVISKEPLVEYVPLQVVDNKAVTQFPMGTLEELGLLKMDFLGLRTLTIINNAVQIIKKTKGINIDMDKLSFDDPKTYKLLSEGKTLGVFQLESSGMRSVLKELKPTKFEEIIAVVALYRPGPMEQIPNFIKSKHGEIPITYPHEKLEGILKETYGIMVYQEQIMRVASELAGFTLGQSDILRRAIGKKKGDVLAQQRKLFIEGCLNNGLDGETAEKIYDLIVKFADYGFNKSHAAAYAVLAYQTAYLKANFPTEFLAALLTGVMGSTDKVALYIDDCKSLGIEVLPPDVNESLKNFTVVDQNKIRFGLLAVKNVGEGVIDDIIEEREKNGIFKSIEDFVSRVPNANRRVLESLIKAGACDNLNPNRAQLLSCLDLILNFCEGKRKQRESGQLSLFEILGDTGDSLVLPNIPQYTTKEKLALEKEALGLYITGHPLNDYLPIYEKGVINTLDLKEREDNQKVKVAGIVSGYKKIFTKSGKPMAFVELEDMYGIVEVVVFTDQFLKHLPKLSLDEPIVISGRISLKEEEEPKVVCQEIFSIDEFLSLREIDLSQKLFIRLNYDEGLITKLNLLLQSAKGKNEVFFYLEDKGKVIKALTKVEITPILVEALGEIVGKENVKIKGNSN</sequence>
<comment type="similarity">
    <text evidence="2">Belongs to the DNA polymerase type-C family. DnaE subfamily.</text>
</comment>
<keyword evidence="5" id="KW-0808">Transferase</keyword>
<evidence type="ECO:0000256" key="2">
    <source>
        <dbReference type="ARBA" id="ARBA00009496"/>
    </source>
</evidence>
<evidence type="ECO:0000256" key="7">
    <source>
        <dbReference type="ARBA" id="ARBA00022705"/>
    </source>
</evidence>
<dbReference type="Pfam" id="PF02811">
    <property type="entry name" value="PHP"/>
    <property type="match status" value="1"/>
</dbReference>
<dbReference type="Pfam" id="PF14579">
    <property type="entry name" value="HHH_6"/>
    <property type="match status" value="1"/>
</dbReference>
<dbReference type="CDD" id="cd04485">
    <property type="entry name" value="DnaE_OBF"/>
    <property type="match status" value="1"/>
</dbReference>
<dbReference type="Proteomes" id="UP000243547">
    <property type="component" value="Unassembled WGS sequence"/>
</dbReference>
<dbReference type="STRING" id="1120989.SAMN02745227_00788"/>
<evidence type="ECO:0000256" key="4">
    <source>
        <dbReference type="ARBA" id="ARBA00019114"/>
    </source>
</evidence>
<dbReference type="InterPro" id="IPR012340">
    <property type="entry name" value="NA-bd_OB-fold"/>
</dbReference>
<dbReference type="Pfam" id="PF17657">
    <property type="entry name" value="DNA_pol3_finger"/>
    <property type="match status" value="1"/>
</dbReference>
<dbReference type="Gene3D" id="1.10.150.870">
    <property type="match status" value="1"/>
</dbReference>
<evidence type="ECO:0000256" key="5">
    <source>
        <dbReference type="ARBA" id="ARBA00022679"/>
    </source>
</evidence>
<dbReference type="Gene3D" id="2.40.50.140">
    <property type="entry name" value="Nucleic acid-binding proteins"/>
    <property type="match status" value="1"/>
</dbReference>
<dbReference type="GO" id="GO:0005737">
    <property type="term" value="C:cytoplasm"/>
    <property type="evidence" value="ECO:0007669"/>
    <property type="project" value="UniProtKB-SubCell"/>
</dbReference>
<protein>
    <recommendedName>
        <fullName evidence="4">DNA polymerase III subunit alpha</fullName>
        <ecNumber evidence="3">2.7.7.7</ecNumber>
    </recommendedName>
</protein>
<evidence type="ECO:0000256" key="9">
    <source>
        <dbReference type="ARBA" id="ARBA00025611"/>
    </source>
</evidence>
<dbReference type="Pfam" id="PF01336">
    <property type="entry name" value="tRNA_anti-codon"/>
    <property type="match status" value="1"/>
</dbReference>
<dbReference type="NCBIfam" id="NF005298">
    <property type="entry name" value="PRK06826.1"/>
    <property type="match status" value="1"/>
</dbReference>
<dbReference type="EMBL" id="FRAI01000007">
    <property type="protein sequence ID" value="SHJ83217.1"/>
    <property type="molecule type" value="Genomic_DNA"/>
</dbReference>
<evidence type="ECO:0000313" key="13">
    <source>
        <dbReference type="Proteomes" id="UP000243547"/>
    </source>
</evidence>
<dbReference type="InterPro" id="IPR040982">
    <property type="entry name" value="DNA_pol3_finger"/>
</dbReference>
<keyword evidence="13" id="KW-1185">Reference proteome</keyword>
<dbReference type="SMART" id="SM00481">
    <property type="entry name" value="POLIIIAc"/>
    <property type="match status" value="1"/>
</dbReference>
<dbReference type="Gene3D" id="3.20.20.140">
    <property type="entry name" value="Metal-dependent hydrolases"/>
    <property type="match status" value="1"/>
</dbReference>
<dbReference type="GO" id="GO:0003887">
    <property type="term" value="F:DNA-directed DNA polymerase activity"/>
    <property type="evidence" value="ECO:0007669"/>
    <property type="project" value="UniProtKB-KW"/>
</dbReference>
<dbReference type="NCBIfam" id="NF004226">
    <property type="entry name" value="PRK05673.1"/>
    <property type="match status" value="1"/>
</dbReference>
<dbReference type="CDD" id="cd12113">
    <property type="entry name" value="PHP_PolIIIA_DnaE3"/>
    <property type="match status" value="1"/>
</dbReference>
<dbReference type="SUPFAM" id="SSF89550">
    <property type="entry name" value="PHP domain-like"/>
    <property type="match status" value="1"/>
</dbReference>
<gene>
    <name evidence="12" type="ORF">SAMN02745227_00788</name>
</gene>
<dbReference type="GO" id="GO:0003676">
    <property type="term" value="F:nucleic acid binding"/>
    <property type="evidence" value="ECO:0007669"/>
    <property type="project" value="InterPro"/>
</dbReference>
<evidence type="ECO:0000256" key="3">
    <source>
        <dbReference type="ARBA" id="ARBA00012417"/>
    </source>
</evidence>
<dbReference type="GO" id="GO:0006260">
    <property type="term" value="P:DNA replication"/>
    <property type="evidence" value="ECO:0007669"/>
    <property type="project" value="UniProtKB-KW"/>
</dbReference>
<dbReference type="InterPro" id="IPR029460">
    <property type="entry name" value="DNAPol_HHH"/>
</dbReference>
<evidence type="ECO:0000256" key="6">
    <source>
        <dbReference type="ARBA" id="ARBA00022695"/>
    </source>
</evidence>
<dbReference type="EC" id="2.7.7.7" evidence="3"/>
<dbReference type="GO" id="GO:0008408">
    <property type="term" value="F:3'-5' exonuclease activity"/>
    <property type="evidence" value="ECO:0007669"/>
    <property type="project" value="InterPro"/>
</dbReference>
<comment type="subcellular location">
    <subcellularLocation>
        <location evidence="1">Cytoplasm</location>
    </subcellularLocation>
</comment>
<keyword evidence="6" id="KW-0548">Nucleotidyltransferase</keyword>
<dbReference type="InterPro" id="IPR016195">
    <property type="entry name" value="Pol/histidinol_Pase-like"/>
</dbReference>
<dbReference type="Gene3D" id="1.10.10.1600">
    <property type="entry name" value="Bacterial DNA polymerase III alpha subunit, thumb domain"/>
    <property type="match status" value="1"/>
</dbReference>
<dbReference type="Pfam" id="PF07733">
    <property type="entry name" value="DNA_pol3_alpha"/>
    <property type="match status" value="1"/>
</dbReference>
<evidence type="ECO:0000256" key="8">
    <source>
        <dbReference type="ARBA" id="ARBA00022932"/>
    </source>
</evidence>
<evidence type="ECO:0000313" key="12">
    <source>
        <dbReference type="EMBL" id="SHJ83217.1"/>
    </source>
</evidence>
<reference evidence="13" key="1">
    <citation type="submission" date="2016-11" db="EMBL/GenBank/DDBJ databases">
        <authorList>
            <person name="Varghese N."/>
            <person name="Submissions S."/>
        </authorList>
    </citation>
    <scope>NUCLEOTIDE SEQUENCE [LARGE SCALE GENOMIC DNA]</scope>
    <source>
        <strain evidence="13">DSM 14826</strain>
    </source>
</reference>
<organism evidence="12 13">
    <name type="scientific">Anaerobranca californiensis DSM 14826</name>
    <dbReference type="NCBI Taxonomy" id="1120989"/>
    <lineage>
        <taxon>Bacteria</taxon>
        <taxon>Bacillati</taxon>
        <taxon>Bacillota</taxon>
        <taxon>Clostridia</taxon>
        <taxon>Eubacteriales</taxon>
        <taxon>Proteinivoracaceae</taxon>
        <taxon>Anaerobranca</taxon>
    </lineage>
</organism>
<feature type="domain" description="Polymerase/histidinol phosphatase N-terminal" evidence="11">
    <location>
        <begin position="12"/>
        <end position="79"/>
    </location>
</feature>
<dbReference type="InterPro" id="IPR003141">
    <property type="entry name" value="Pol/His_phosphatase_N"/>
</dbReference>
<dbReference type="NCBIfam" id="TIGR00594">
    <property type="entry name" value="polc"/>
    <property type="match status" value="1"/>
</dbReference>
<keyword evidence="7" id="KW-0235">DNA replication</keyword>
<dbReference type="RefSeq" id="WP_072906490.1">
    <property type="nucleotide sequence ID" value="NZ_FRAI01000007.1"/>
</dbReference>
<comment type="catalytic activity">
    <reaction evidence="10">
        <text>DNA(n) + a 2'-deoxyribonucleoside 5'-triphosphate = DNA(n+1) + diphosphate</text>
        <dbReference type="Rhea" id="RHEA:22508"/>
        <dbReference type="Rhea" id="RHEA-COMP:17339"/>
        <dbReference type="Rhea" id="RHEA-COMP:17340"/>
        <dbReference type="ChEBI" id="CHEBI:33019"/>
        <dbReference type="ChEBI" id="CHEBI:61560"/>
        <dbReference type="ChEBI" id="CHEBI:173112"/>
        <dbReference type="EC" id="2.7.7.7"/>
    </reaction>
</comment>
<dbReference type="PANTHER" id="PTHR32294:SF0">
    <property type="entry name" value="DNA POLYMERASE III SUBUNIT ALPHA"/>
    <property type="match status" value="1"/>
</dbReference>
<proteinExistence type="inferred from homology"/>
<name>A0A1M6MIE5_9FIRM</name>
<dbReference type="PANTHER" id="PTHR32294">
    <property type="entry name" value="DNA POLYMERASE III SUBUNIT ALPHA"/>
    <property type="match status" value="1"/>
</dbReference>
<evidence type="ECO:0000256" key="1">
    <source>
        <dbReference type="ARBA" id="ARBA00004496"/>
    </source>
</evidence>
<evidence type="ECO:0000256" key="10">
    <source>
        <dbReference type="ARBA" id="ARBA00049244"/>
    </source>
</evidence>
<dbReference type="InterPro" id="IPR004365">
    <property type="entry name" value="NA-bd_OB_tRNA"/>
</dbReference>
<dbReference type="InterPro" id="IPR041931">
    <property type="entry name" value="DNA_pol3_alpha_thumb_dom"/>
</dbReference>
<dbReference type="OrthoDB" id="9803237at2"/>
<dbReference type="InterPro" id="IPR011708">
    <property type="entry name" value="DNA_pol3_alpha_NTPase_dom"/>
</dbReference>